<dbReference type="GO" id="GO:0032543">
    <property type="term" value="P:mitochondrial translation"/>
    <property type="evidence" value="ECO:0007669"/>
    <property type="project" value="InterPro"/>
</dbReference>
<dbReference type="InterPro" id="IPR019349">
    <property type="entry name" value="Ribosomal_mS35_mit"/>
</dbReference>
<dbReference type="InterPro" id="IPR039848">
    <property type="entry name" value="Ribosomal_mS35_mt"/>
</dbReference>
<dbReference type="PANTHER" id="PTHR13490">
    <property type="entry name" value="MITOCHONDRIAL 28S RIBOSOMAL PROTEIN S28"/>
    <property type="match status" value="1"/>
</dbReference>
<evidence type="ECO:0000313" key="3">
    <source>
        <dbReference type="EnsemblMetazoa" id="KAF7492884.1"/>
    </source>
</evidence>
<keyword evidence="2" id="KW-0687">Ribonucleoprotein</keyword>
<evidence type="ECO:0000313" key="4">
    <source>
        <dbReference type="Proteomes" id="UP000070412"/>
    </source>
</evidence>
<gene>
    <name evidence="2" type="ORF">SSS_2709</name>
</gene>
<dbReference type="Pfam" id="PF10213">
    <property type="entry name" value="MRP-S28"/>
    <property type="match status" value="1"/>
</dbReference>
<keyword evidence="2" id="KW-0689">Ribosomal protein</keyword>
<dbReference type="EMBL" id="WVUK01000056">
    <property type="protein sequence ID" value="KAF7492884.1"/>
    <property type="molecule type" value="Genomic_DNA"/>
</dbReference>
<dbReference type="GO" id="GO:0003735">
    <property type="term" value="F:structural constituent of ribosome"/>
    <property type="evidence" value="ECO:0007669"/>
    <property type="project" value="InterPro"/>
</dbReference>
<reference evidence="3" key="3">
    <citation type="submission" date="2022-06" db="UniProtKB">
        <authorList>
            <consortium name="EnsemblMetazoa"/>
        </authorList>
    </citation>
    <scope>IDENTIFICATION</scope>
</reference>
<dbReference type="GO" id="GO:0005763">
    <property type="term" value="C:mitochondrial small ribosomal subunit"/>
    <property type="evidence" value="ECO:0007669"/>
    <property type="project" value="TreeGrafter"/>
</dbReference>
<sequence length="376" mass="44300">MKFDERSKLLEHNSIGDVVLAKEISCIDKYMMLNIRKLISPLVHHKNICINFTKGSISQSSQSIEDISSNRNIEIISNTVADGEEFPVLNILPYAKAKKENTEVQRRKRIKPRASRLAPDHDWTKVWPGPRNFHPSTVPLPLHMSYVPDEKLQPPVAKYNNPELLKIPNFLHLTPVMVKNQCEVLKKFCTKWPVALKTDEDCDEHFPLTITTNDFFFSGPSIRWPESRIVEMKLKMKNLILDDHSTDKMKRLLHDRYNAETDEITIRTESCPLRKQNLDYAEYLLTVVYFESWKIEPWENEKEYSDWERYFWEKSQSKSSLIEYLKKSRKNFNEKKDMKSTTIQNYSNAVCNLYEAETPENIDRYKESVMKILFPN</sequence>
<reference evidence="2" key="2">
    <citation type="submission" date="2020-01" db="EMBL/GenBank/DDBJ databases">
        <authorList>
            <person name="Korhonen P.K.K."/>
            <person name="Guangxu M.G."/>
            <person name="Wang T.W."/>
            <person name="Stroehlein A.J.S."/>
            <person name="Young N.D."/>
            <person name="Ang C.-S.A."/>
            <person name="Fernando D.W.F."/>
            <person name="Lu H.L."/>
            <person name="Taylor S.T."/>
            <person name="Ehtesham M.E.M."/>
            <person name="Najaraj S.H.N."/>
            <person name="Harsha G.H.G."/>
            <person name="Madugundu A.M."/>
            <person name="Renuse S.R."/>
            <person name="Holt D.H."/>
            <person name="Pandey A.P."/>
            <person name="Papenfuss A.P."/>
            <person name="Gasser R.B.G."/>
            <person name="Fischer K.F."/>
        </authorList>
    </citation>
    <scope>NUCLEOTIDE SEQUENCE</scope>
    <source>
        <strain evidence="2">SSS_KF_BRIS2020</strain>
    </source>
</reference>
<dbReference type="PANTHER" id="PTHR13490:SF0">
    <property type="entry name" value="SMALL RIBOSOMAL SUBUNIT PROTEIN MS35"/>
    <property type="match status" value="1"/>
</dbReference>
<keyword evidence="4" id="KW-1185">Reference proteome</keyword>
<evidence type="ECO:0000259" key="1">
    <source>
        <dbReference type="Pfam" id="PF10213"/>
    </source>
</evidence>
<dbReference type="Proteomes" id="UP000070412">
    <property type="component" value="Unassembled WGS sequence"/>
</dbReference>
<reference evidence="4" key="1">
    <citation type="journal article" date="2020" name="PLoS Negl. Trop. Dis.">
        <title>High-quality nuclear genome for Sarcoptes scabiei-A critical resource for a neglected parasite.</title>
        <authorList>
            <person name="Korhonen P.K."/>
            <person name="Gasser R.B."/>
            <person name="Ma G."/>
            <person name="Wang T."/>
            <person name="Stroehlein A.J."/>
            <person name="Young N.D."/>
            <person name="Ang C.S."/>
            <person name="Fernando D.D."/>
            <person name="Lu H.C."/>
            <person name="Taylor S."/>
            <person name="Reynolds S.L."/>
            <person name="Mofiz E."/>
            <person name="Najaraj S.H."/>
            <person name="Gowda H."/>
            <person name="Madugundu A."/>
            <person name="Renuse S."/>
            <person name="Holt D."/>
            <person name="Pandey A."/>
            <person name="Papenfuss A.T."/>
            <person name="Fischer K."/>
        </authorList>
    </citation>
    <scope>NUCLEOTIDE SEQUENCE [LARGE SCALE GENOMIC DNA]</scope>
</reference>
<protein>
    <submittedName>
        <fullName evidence="2">28S ribosomal protein S35, mitochondrial</fullName>
    </submittedName>
</protein>
<name>A0A834VF73_SARSC</name>
<dbReference type="OrthoDB" id="283424at2759"/>
<proteinExistence type="predicted"/>
<feature type="domain" description="Small ribosomal subunit protein mS35 mitochondrial conserved" evidence="1">
    <location>
        <begin position="225"/>
        <end position="288"/>
    </location>
</feature>
<evidence type="ECO:0000313" key="2">
    <source>
        <dbReference type="EMBL" id="KAF7492884.1"/>
    </source>
</evidence>
<dbReference type="EnsemblMetazoa" id="SSS_2709s_mrna">
    <property type="protein sequence ID" value="KAF7492884.1"/>
    <property type="gene ID" value="SSS_2709"/>
</dbReference>
<dbReference type="AlphaFoldDB" id="A0A834VF73"/>
<organism evidence="2">
    <name type="scientific">Sarcoptes scabiei</name>
    <name type="common">Itch mite</name>
    <name type="synonym">Acarus scabiei</name>
    <dbReference type="NCBI Taxonomy" id="52283"/>
    <lineage>
        <taxon>Eukaryota</taxon>
        <taxon>Metazoa</taxon>
        <taxon>Ecdysozoa</taxon>
        <taxon>Arthropoda</taxon>
        <taxon>Chelicerata</taxon>
        <taxon>Arachnida</taxon>
        <taxon>Acari</taxon>
        <taxon>Acariformes</taxon>
        <taxon>Sarcoptiformes</taxon>
        <taxon>Astigmata</taxon>
        <taxon>Psoroptidia</taxon>
        <taxon>Sarcoptoidea</taxon>
        <taxon>Sarcoptidae</taxon>
        <taxon>Sarcoptinae</taxon>
        <taxon>Sarcoptes</taxon>
    </lineage>
</organism>
<accession>A0A834VF73</accession>